<keyword evidence="2" id="KW-1185">Reference proteome</keyword>
<proteinExistence type="predicted"/>
<dbReference type="Proteomes" id="UP001234989">
    <property type="component" value="Chromosome 3"/>
</dbReference>
<dbReference type="EMBL" id="CP133614">
    <property type="protein sequence ID" value="WMV18323.1"/>
    <property type="molecule type" value="Genomic_DNA"/>
</dbReference>
<accession>A0AAF0TJG5</accession>
<dbReference type="AlphaFoldDB" id="A0AAF0TJG5"/>
<organism evidence="1 2">
    <name type="scientific">Solanum verrucosum</name>
    <dbReference type="NCBI Taxonomy" id="315347"/>
    <lineage>
        <taxon>Eukaryota</taxon>
        <taxon>Viridiplantae</taxon>
        <taxon>Streptophyta</taxon>
        <taxon>Embryophyta</taxon>
        <taxon>Tracheophyta</taxon>
        <taxon>Spermatophyta</taxon>
        <taxon>Magnoliopsida</taxon>
        <taxon>eudicotyledons</taxon>
        <taxon>Gunneridae</taxon>
        <taxon>Pentapetalae</taxon>
        <taxon>asterids</taxon>
        <taxon>lamiids</taxon>
        <taxon>Solanales</taxon>
        <taxon>Solanaceae</taxon>
        <taxon>Solanoideae</taxon>
        <taxon>Solaneae</taxon>
        <taxon>Solanum</taxon>
    </lineage>
</organism>
<evidence type="ECO:0000313" key="2">
    <source>
        <dbReference type="Proteomes" id="UP001234989"/>
    </source>
</evidence>
<gene>
    <name evidence="1" type="ORF">MTR67_011708</name>
</gene>
<reference evidence="1" key="1">
    <citation type="submission" date="2023-08" db="EMBL/GenBank/DDBJ databases">
        <title>A de novo genome assembly of Solanum verrucosum Schlechtendal, a Mexican diploid species geographically isolated from the other diploid A-genome species in potato relatives.</title>
        <authorList>
            <person name="Hosaka K."/>
        </authorList>
    </citation>
    <scope>NUCLEOTIDE SEQUENCE</scope>
    <source>
        <tissue evidence="1">Young leaves</tissue>
    </source>
</reference>
<name>A0AAF0TJG5_SOLVR</name>
<evidence type="ECO:0008006" key="3">
    <source>
        <dbReference type="Google" id="ProtNLM"/>
    </source>
</evidence>
<evidence type="ECO:0000313" key="1">
    <source>
        <dbReference type="EMBL" id="WMV18323.1"/>
    </source>
</evidence>
<sequence>MITQANKEVMDPMNLNVGTKMKRIKDFTRTNPPEFHGSKVDEDLQEFINKVYKIVGIMGLSTVEKEKLVTHQRKDIAQVWFEQWKSEKVVDVDPLDWKKFNGGFLDCFFYLLTREANLFEFINI</sequence>
<protein>
    <recommendedName>
        <fullName evidence="3">Gag-pol polyprotein</fullName>
    </recommendedName>
</protein>